<evidence type="ECO:0000256" key="3">
    <source>
        <dbReference type="ARBA" id="ARBA00022692"/>
    </source>
</evidence>
<feature type="transmembrane region" description="Helical" evidence="7">
    <location>
        <begin position="276"/>
        <end position="297"/>
    </location>
</feature>
<feature type="compositionally biased region" description="Low complexity" evidence="6">
    <location>
        <begin position="490"/>
        <end position="500"/>
    </location>
</feature>
<feature type="region of interest" description="Disordered" evidence="6">
    <location>
        <begin position="89"/>
        <end position="110"/>
    </location>
</feature>
<dbReference type="PANTHER" id="PTHR33885">
    <property type="entry name" value="PHAGE SHOCK PROTEIN C"/>
    <property type="match status" value="1"/>
</dbReference>
<dbReference type="EMBL" id="FOQT01000002">
    <property type="protein sequence ID" value="SFI10673.1"/>
    <property type="molecule type" value="Genomic_DNA"/>
</dbReference>
<feature type="transmembrane region" description="Helical" evidence="7">
    <location>
        <begin position="309"/>
        <end position="330"/>
    </location>
</feature>
<dbReference type="GO" id="GO:0005886">
    <property type="term" value="C:plasma membrane"/>
    <property type="evidence" value="ECO:0007669"/>
    <property type="project" value="UniProtKB-SubCell"/>
</dbReference>
<feature type="transmembrane region" description="Helical" evidence="7">
    <location>
        <begin position="138"/>
        <end position="165"/>
    </location>
</feature>
<evidence type="ECO:0000259" key="9">
    <source>
        <dbReference type="Pfam" id="PF22571"/>
    </source>
</evidence>
<feature type="compositionally biased region" description="Acidic residues" evidence="6">
    <location>
        <begin position="473"/>
        <end position="489"/>
    </location>
</feature>
<evidence type="ECO:0000259" key="8">
    <source>
        <dbReference type="Pfam" id="PF04024"/>
    </source>
</evidence>
<dbReference type="InterPro" id="IPR007168">
    <property type="entry name" value="Phageshock_PspC_N"/>
</dbReference>
<evidence type="ECO:0000256" key="1">
    <source>
        <dbReference type="ARBA" id="ARBA00004162"/>
    </source>
</evidence>
<dbReference type="PANTHER" id="PTHR33885:SF3">
    <property type="entry name" value="PHAGE SHOCK PROTEIN C"/>
    <property type="match status" value="1"/>
</dbReference>
<dbReference type="Pfam" id="PF04024">
    <property type="entry name" value="PspC"/>
    <property type="match status" value="1"/>
</dbReference>
<accession>A0A1I3FHH7</accession>
<evidence type="ECO:0000313" key="10">
    <source>
        <dbReference type="EMBL" id="SFI10673.1"/>
    </source>
</evidence>
<dbReference type="RefSeq" id="WP_090079401.1">
    <property type="nucleotide sequence ID" value="NZ_FOQT01000002.1"/>
</dbReference>
<name>A0A1I3FHH7_9FLAO</name>
<dbReference type="OrthoDB" id="5772680at2"/>
<evidence type="ECO:0000256" key="4">
    <source>
        <dbReference type="ARBA" id="ARBA00022989"/>
    </source>
</evidence>
<gene>
    <name evidence="10" type="ORF">SAMN05443292_1387</name>
</gene>
<feature type="transmembrane region" description="Helical" evidence="7">
    <location>
        <begin position="229"/>
        <end position="256"/>
    </location>
</feature>
<proteinExistence type="predicted"/>
<feature type="domain" description="PspC-related transmembrane region" evidence="9">
    <location>
        <begin position="196"/>
        <end position="334"/>
    </location>
</feature>
<evidence type="ECO:0000256" key="2">
    <source>
        <dbReference type="ARBA" id="ARBA00022475"/>
    </source>
</evidence>
<dbReference type="InterPro" id="IPR054321">
    <property type="entry name" value="PspC-rel_TM"/>
</dbReference>
<evidence type="ECO:0000313" key="11">
    <source>
        <dbReference type="Proteomes" id="UP000198931"/>
    </source>
</evidence>
<keyword evidence="4 7" id="KW-1133">Transmembrane helix</keyword>
<dbReference type="AlphaFoldDB" id="A0A1I3FHH7"/>
<feature type="region of interest" description="Disordered" evidence="6">
    <location>
        <begin position="473"/>
        <end position="500"/>
    </location>
</feature>
<dbReference type="Proteomes" id="UP000198931">
    <property type="component" value="Unassembled WGS sequence"/>
</dbReference>
<keyword evidence="3 7" id="KW-0812">Transmembrane</keyword>
<dbReference type="Pfam" id="PF22571">
    <property type="entry name" value="LiaI-LiaF-TM_PspC"/>
    <property type="match status" value="1"/>
</dbReference>
<dbReference type="InterPro" id="IPR052027">
    <property type="entry name" value="PspC"/>
</dbReference>
<comment type="subcellular location">
    <subcellularLocation>
        <location evidence="1">Cell membrane</location>
        <topology evidence="1">Single-pass membrane protein</topology>
    </subcellularLocation>
</comment>
<organism evidence="10 11">
    <name type="scientific">Halpernia frigidisoli</name>
    <dbReference type="NCBI Taxonomy" id="1125876"/>
    <lineage>
        <taxon>Bacteria</taxon>
        <taxon>Pseudomonadati</taxon>
        <taxon>Bacteroidota</taxon>
        <taxon>Flavobacteriia</taxon>
        <taxon>Flavobacteriales</taxon>
        <taxon>Weeksellaceae</taxon>
        <taxon>Chryseobacterium group</taxon>
        <taxon>Halpernia</taxon>
    </lineage>
</organism>
<dbReference type="STRING" id="1125876.SAMN05443292_1387"/>
<keyword evidence="11" id="KW-1185">Reference proteome</keyword>
<keyword evidence="5 7" id="KW-0472">Membrane</keyword>
<protein>
    <submittedName>
        <fullName evidence="10">Phage shock protein C (PspC) family protein</fullName>
    </submittedName>
</protein>
<keyword evidence="2" id="KW-1003">Cell membrane</keyword>
<evidence type="ECO:0000256" key="6">
    <source>
        <dbReference type="SAM" id="MobiDB-lite"/>
    </source>
</evidence>
<evidence type="ECO:0000256" key="7">
    <source>
        <dbReference type="SAM" id="Phobius"/>
    </source>
</evidence>
<feature type="domain" description="Phage shock protein PspC N-terminal" evidence="8">
    <location>
        <begin position="111"/>
        <end position="168"/>
    </location>
</feature>
<sequence length="558" mass="62947">MNKTLSIGLAGFSFTIEEHAYIKLSDYLAALRNTLDANEADEVMHDIEIRMVEIFKETLGKREVINDDDVEKVIAQIGAPEQIEEQEKAYYSEQTSSTKKEERTSAFSGQKQLFRDPENGKIGGVCAGLANYFGIDPVWIRLLLIFFVIMKGFGILLYVILWIVLPQAKTASDYLKMKGKPINFDNLKEESGKIVHFANESSQKLGQAFQSQKGNIDNVGHVLLSIVRIFFAIFFGILGISCLLGSFAFFGISFGSDAVNVPEGISFFLGNDMPNFLLITILVLTLLIPAIIFMLISIKLFAPNSKLRYTGYVIGALVFLWFGLLLIGGFTATKMFTKYSGDNDETQNIAINTTSDSILVDVKKVEIPANYKSYFGDYFSDGKMIYQEDYPYIEVKHQNVDQPYLIVKREARGYNQPIQLKVPVEIRDNKILLPNYFIYSYRDRMRHYNANYQLIVPKNFKVIKLGDRINFDDDMNKDEDDNDNSDDADNSANININGTSINIPSNDSDSIIINGKKVGKDEAESYVKKVILNPKNINGVNIDVNSDDKNNKIIIKTK</sequence>
<evidence type="ECO:0000256" key="5">
    <source>
        <dbReference type="ARBA" id="ARBA00023136"/>
    </source>
</evidence>
<reference evidence="10 11" key="1">
    <citation type="submission" date="2016-10" db="EMBL/GenBank/DDBJ databases">
        <authorList>
            <person name="de Groot N.N."/>
        </authorList>
    </citation>
    <scope>NUCLEOTIDE SEQUENCE [LARGE SCALE GENOMIC DNA]</scope>
    <source>
        <strain evidence="10 11">DSM 26000</strain>
    </source>
</reference>